<dbReference type="RefSeq" id="WP_143380508.1">
    <property type="nucleotide sequence ID" value="NZ_CP041637.1"/>
</dbReference>
<protein>
    <submittedName>
        <fullName evidence="1">GHMP kinase</fullName>
    </submittedName>
</protein>
<dbReference type="NCBIfam" id="NF040656">
    <property type="entry name" value="GHMP_GYDIA"/>
    <property type="match status" value="1"/>
</dbReference>
<dbReference type="OrthoDB" id="5288719at2"/>
<keyword evidence="2" id="KW-1185">Reference proteome</keyword>
<dbReference type="Gene3D" id="3.30.230.10">
    <property type="match status" value="1"/>
</dbReference>
<dbReference type="AlphaFoldDB" id="A0A516GQ12"/>
<reference evidence="1 2" key="1">
    <citation type="submission" date="2019-07" db="EMBL/GenBank/DDBJ databases">
        <title>Genome sequencing for Formosa sp. PS13.</title>
        <authorList>
            <person name="Park S.-J."/>
        </authorList>
    </citation>
    <scope>NUCLEOTIDE SEQUENCE [LARGE SCALE GENOMIC DNA]</scope>
    <source>
        <strain evidence="1 2">PS13</strain>
    </source>
</reference>
<dbReference type="InterPro" id="IPR020568">
    <property type="entry name" value="Ribosomal_Su5_D2-typ_SF"/>
</dbReference>
<keyword evidence="1" id="KW-0808">Transferase</keyword>
<dbReference type="KEGG" id="fop:FNB79_06310"/>
<dbReference type="InterPro" id="IPR014721">
    <property type="entry name" value="Ribsml_uS5_D2-typ_fold_subgr"/>
</dbReference>
<sequence>MNRFYSNGKLLITAEYLVLNGAEALALPTKFGQSLIVESNENTVLNWQSYNIENSLWLEAQFFLKDDILQSKTSNEITNRLASILNTAKTMNPEFLKQDIGYTIKTHLDFPTNWGLGTSSTLINNIADWAQINPYKLLELTFGGSGYDIACASNNTPIIYALQDKLPTVKPVLFNPEFSKHIYFVHLNKKQNSRDGIAQYKTNTTDKSKAITAISEISKALLTCTDINAFNSLIEAHETIIAEVINLKPVKGVLFPDFNGSIKSLGAWGGDFIMASSQENPTAYFKQQGYDTILTYQDMIL</sequence>
<evidence type="ECO:0000313" key="2">
    <source>
        <dbReference type="Proteomes" id="UP000319209"/>
    </source>
</evidence>
<dbReference type="SUPFAM" id="SSF54211">
    <property type="entry name" value="Ribosomal protein S5 domain 2-like"/>
    <property type="match status" value="1"/>
</dbReference>
<dbReference type="InterPro" id="IPR047765">
    <property type="entry name" value="GHMP_GYDIA-like"/>
</dbReference>
<evidence type="ECO:0000313" key="1">
    <source>
        <dbReference type="EMBL" id="QDO93606.1"/>
    </source>
</evidence>
<name>A0A516GQ12_9FLAO</name>
<proteinExistence type="predicted"/>
<dbReference type="EMBL" id="CP041637">
    <property type="protein sequence ID" value="QDO93606.1"/>
    <property type="molecule type" value="Genomic_DNA"/>
</dbReference>
<gene>
    <name evidence="1" type="ORF">FNB79_06310</name>
</gene>
<dbReference type="Proteomes" id="UP000319209">
    <property type="component" value="Chromosome"/>
</dbReference>
<accession>A0A516GQ12</accession>
<keyword evidence="1" id="KW-0418">Kinase</keyword>
<organism evidence="1 2">
    <name type="scientific">Formosa sediminum</name>
    <dbReference type="NCBI Taxonomy" id="2594004"/>
    <lineage>
        <taxon>Bacteria</taxon>
        <taxon>Pseudomonadati</taxon>
        <taxon>Bacteroidota</taxon>
        <taxon>Flavobacteriia</taxon>
        <taxon>Flavobacteriales</taxon>
        <taxon>Flavobacteriaceae</taxon>
        <taxon>Formosa</taxon>
    </lineage>
</organism>
<dbReference type="GO" id="GO:0016301">
    <property type="term" value="F:kinase activity"/>
    <property type="evidence" value="ECO:0007669"/>
    <property type="project" value="UniProtKB-KW"/>
</dbReference>